<dbReference type="Proteomes" id="UP000887159">
    <property type="component" value="Unassembled WGS sequence"/>
</dbReference>
<proteinExistence type="predicted"/>
<organism evidence="1 2">
    <name type="scientific">Trichonephila clavipes</name>
    <name type="common">Golden silk orbweaver</name>
    <name type="synonym">Nephila clavipes</name>
    <dbReference type="NCBI Taxonomy" id="2585209"/>
    <lineage>
        <taxon>Eukaryota</taxon>
        <taxon>Metazoa</taxon>
        <taxon>Ecdysozoa</taxon>
        <taxon>Arthropoda</taxon>
        <taxon>Chelicerata</taxon>
        <taxon>Arachnida</taxon>
        <taxon>Araneae</taxon>
        <taxon>Araneomorphae</taxon>
        <taxon>Entelegynae</taxon>
        <taxon>Araneoidea</taxon>
        <taxon>Nephilidae</taxon>
        <taxon>Trichonephila</taxon>
    </lineage>
</organism>
<protein>
    <submittedName>
        <fullName evidence="1">Uncharacterized protein</fullName>
    </submittedName>
</protein>
<dbReference type="EMBL" id="BMAU01021352">
    <property type="protein sequence ID" value="GFY19435.1"/>
    <property type="molecule type" value="Genomic_DNA"/>
</dbReference>
<sequence length="107" mass="12729">MKLLCDAREFADEIDIPAKFQLTQPRHRVRRRNVNFDYEAREDPIEDPTLKYKAEFYFFTLDKAINALESRPKVFMSDDDPAFCNVWRSRVYFAVQLACVTKLEKKS</sequence>
<name>A0A8X6SWW7_TRICX</name>
<accession>A0A8X6SWW7</accession>
<gene>
    <name evidence="1" type="primary">NCL1_61158</name>
    <name evidence="1" type="ORF">TNCV_4128221</name>
</gene>
<comment type="caution">
    <text evidence="1">The sequence shown here is derived from an EMBL/GenBank/DDBJ whole genome shotgun (WGS) entry which is preliminary data.</text>
</comment>
<reference evidence="1" key="1">
    <citation type="submission" date="2020-08" db="EMBL/GenBank/DDBJ databases">
        <title>Multicomponent nature underlies the extraordinary mechanical properties of spider dragline silk.</title>
        <authorList>
            <person name="Kono N."/>
            <person name="Nakamura H."/>
            <person name="Mori M."/>
            <person name="Yoshida Y."/>
            <person name="Ohtoshi R."/>
            <person name="Malay A.D."/>
            <person name="Moran D.A.P."/>
            <person name="Tomita M."/>
            <person name="Numata K."/>
            <person name="Arakawa K."/>
        </authorList>
    </citation>
    <scope>NUCLEOTIDE SEQUENCE</scope>
</reference>
<dbReference type="AlphaFoldDB" id="A0A8X6SWW7"/>
<evidence type="ECO:0000313" key="2">
    <source>
        <dbReference type="Proteomes" id="UP000887159"/>
    </source>
</evidence>
<keyword evidence="2" id="KW-1185">Reference proteome</keyword>
<evidence type="ECO:0000313" key="1">
    <source>
        <dbReference type="EMBL" id="GFY19435.1"/>
    </source>
</evidence>